<dbReference type="AlphaFoldDB" id="A0AAJ0B967"/>
<protein>
    <submittedName>
        <fullName evidence="2">S-adenosyl-L-methionine-dependent methyltransferase</fullName>
    </submittedName>
</protein>
<evidence type="ECO:0000313" key="3">
    <source>
        <dbReference type="Proteomes" id="UP001239445"/>
    </source>
</evidence>
<dbReference type="SUPFAM" id="SSF53335">
    <property type="entry name" value="S-adenosyl-L-methionine-dependent methyltransferases"/>
    <property type="match status" value="1"/>
</dbReference>
<evidence type="ECO:0000313" key="2">
    <source>
        <dbReference type="EMBL" id="KAK1754010.1"/>
    </source>
</evidence>
<keyword evidence="3" id="KW-1185">Reference proteome</keyword>
<dbReference type="Gene3D" id="3.40.50.150">
    <property type="entry name" value="Vaccinia Virus protein VP39"/>
    <property type="match status" value="1"/>
</dbReference>
<name>A0AAJ0B967_9PEZI</name>
<keyword evidence="2" id="KW-0489">Methyltransferase</keyword>
<proteinExistence type="inferred from homology"/>
<dbReference type="GO" id="GO:0032259">
    <property type="term" value="P:methylation"/>
    <property type="evidence" value="ECO:0007669"/>
    <property type="project" value="UniProtKB-KW"/>
</dbReference>
<comment type="similarity">
    <text evidence="1">Belongs to the methyltransferase superfamily. LaeA methyltransferase family.</text>
</comment>
<dbReference type="GO" id="GO:0008168">
    <property type="term" value="F:methyltransferase activity"/>
    <property type="evidence" value="ECO:0007669"/>
    <property type="project" value="UniProtKB-KW"/>
</dbReference>
<accession>A0AAJ0B967</accession>
<keyword evidence="2" id="KW-0808">Transferase</keyword>
<evidence type="ECO:0000256" key="1">
    <source>
        <dbReference type="ARBA" id="ARBA00038158"/>
    </source>
</evidence>
<organism evidence="2 3">
    <name type="scientific">Echria macrotheca</name>
    <dbReference type="NCBI Taxonomy" id="438768"/>
    <lineage>
        <taxon>Eukaryota</taxon>
        <taxon>Fungi</taxon>
        <taxon>Dikarya</taxon>
        <taxon>Ascomycota</taxon>
        <taxon>Pezizomycotina</taxon>
        <taxon>Sordariomycetes</taxon>
        <taxon>Sordariomycetidae</taxon>
        <taxon>Sordariales</taxon>
        <taxon>Schizotheciaceae</taxon>
        <taxon>Echria</taxon>
    </lineage>
</organism>
<dbReference type="Proteomes" id="UP001239445">
    <property type="component" value="Unassembled WGS sequence"/>
</dbReference>
<dbReference type="EMBL" id="MU839836">
    <property type="protein sequence ID" value="KAK1754010.1"/>
    <property type="molecule type" value="Genomic_DNA"/>
</dbReference>
<gene>
    <name evidence="2" type="ORF">QBC47DRAFT_302803</name>
</gene>
<reference evidence="2" key="1">
    <citation type="submission" date="2023-06" db="EMBL/GenBank/DDBJ databases">
        <title>Genome-scale phylogeny and comparative genomics of the fungal order Sordariales.</title>
        <authorList>
            <consortium name="Lawrence Berkeley National Laboratory"/>
            <person name="Hensen N."/>
            <person name="Bonometti L."/>
            <person name="Westerberg I."/>
            <person name="Brannstrom I.O."/>
            <person name="Guillou S."/>
            <person name="Cros-Aarteil S."/>
            <person name="Calhoun S."/>
            <person name="Haridas S."/>
            <person name="Kuo A."/>
            <person name="Mondo S."/>
            <person name="Pangilinan J."/>
            <person name="Riley R."/>
            <person name="Labutti K."/>
            <person name="Andreopoulos B."/>
            <person name="Lipzen A."/>
            <person name="Chen C."/>
            <person name="Yanf M."/>
            <person name="Daum C."/>
            <person name="Ng V."/>
            <person name="Clum A."/>
            <person name="Steindorff A."/>
            <person name="Ohm R."/>
            <person name="Martin F."/>
            <person name="Silar P."/>
            <person name="Natvig D."/>
            <person name="Lalanne C."/>
            <person name="Gautier V."/>
            <person name="Ament-Velasquez S.L."/>
            <person name="Kruys A."/>
            <person name="Hutchinson M.I."/>
            <person name="Powell A.J."/>
            <person name="Barry K."/>
            <person name="Miller A.N."/>
            <person name="Grigoriev I.V."/>
            <person name="Debuchy R."/>
            <person name="Gladieux P."/>
            <person name="Thoren M.H."/>
            <person name="Johannesson H."/>
        </authorList>
    </citation>
    <scope>NUCLEOTIDE SEQUENCE</scope>
    <source>
        <strain evidence="2">PSN4</strain>
    </source>
</reference>
<dbReference type="InterPro" id="IPR029063">
    <property type="entry name" value="SAM-dependent_MTases_sf"/>
</dbReference>
<dbReference type="Pfam" id="PF13489">
    <property type="entry name" value="Methyltransf_23"/>
    <property type="match status" value="1"/>
</dbReference>
<dbReference type="CDD" id="cd02440">
    <property type="entry name" value="AdoMet_MTases"/>
    <property type="match status" value="1"/>
</dbReference>
<dbReference type="PANTHER" id="PTHR43591:SF10">
    <property type="entry name" value="ABC TRANSMEMBRANE TYPE-1 DOMAIN-CONTAINING PROTEIN-RELATED"/>
    <property type="match status" value="1"/>
</dbReference>
<sequence>MAPDPTIPSTANSTLESSLVPLTSNHSQNKHPLCEGRRYHHYRSGRYLLPNDEVEQDREEVKHLMFLSLTDGRPFLASLSSPRKVLDLGTGTGAWALEVGDMFPDAEIIGTDLSPIQPTWTLPNVRFYVDDIEDEWVNGDDFDLVHARHVMPFLKDPGLMLQRTFEHLAPGGWAETQDIGHQVWCDDGTMSDDFAVAQFFDEITSAWGTFGADLRVGPKLGDMMRERGFVNVSTTVYHIPVGVWPHEPRDKELGVSFRIVIDMAISALCGAIANVRRWSDEEREAFADRCRRGLDQPSVHGYMKCYFVVGQKPE</sequence>
<dbReference type="PANTHER" id="PTHR43591">
    <property type="entry name" value="METHYLTRANSFERASE"/>
    <property type="match status" value="1"/>
</dbReference>
<comment type="caution">
    <text evidence="2">The sequence shown here is derived from an EMBL/GenBank/DDBJ whole genome shotgun (WGS) entry which is preliminary data.</text>
</comment>